<proteinExistence type="predicted"/>
<dbReference type="AlphaFoldDB" id="A0A9W5B3E4"/>
<name>A0A9W5B3E4_9HYPH</name>
<organism evidence="2 3">
    <name type="scientific">Agrobacterium genomosp. 2 str. CFBP 5494</name>
    <dbReference type="NCBI Taxonomy" id="1183436"/>
    <lineage>
        <taxon>Bacteria</taxon>
        <taxon>Pseudomonadati</taxon>
        <taxon>Pseudomonadota</taxon>
        <taxon>Alphaproteobacteria</taxon>
        <taxon>Hyphomicrobiales</taxon>
        <taxon>Rhizobiaceae</taxon>
        <taxon>Rhizobium/Agrobacterium group</taxon>
        <taxon>Agrobacterium</taxon>
        <taxon>Agrobacterium tumefaciens complex</taxon>
    </lineage>
</organism>
<dbReference type="Proteomes" id="UP000191933">
    <property type="component" value="Unassembled WGS sequence"/>
</dbReference>
<keyword evidence="3" id="KW-1185">Reference proteome</keyword>
<evidence type="ECO:0000313" key="2">
    <source>
        <dbReference type="EMBL" id="CUW95920.1"/>
    </source>
</evidence>
<sequence length="82" mass="8979">MAVVRPCRTRRGDSQAASIHNLPGGENISGQVPLIERHLLSAEAGRAVGDRHPEWREEVSSTSSDETASRVACRLEQRSVLM</sequence>
<evidence type="ECO:0000313" key="3">
    <source>
        <dbReference type="Proteomes" id="UP000191933"/>
    </source>
</evidence>
<evidence type="ECO:0000256" key="1">
    <source>
        <dbReference type="SAM" id="MobiDB-lite"/>
    </source>
</evidence>
<protein>
    <submittedName>
        <fullName evidence="2">Uncharacterized protein</fullName>
    </submittedName>
</protein>
<feature type="region of interest" description="Disordered" evidence="1">
    <location>
        <begin position="51"/>
        <end position="70"/>
    </location>
</feature>
<dbReference type="EMBL" id="FBVY01000028">
    <property type="protein sequence ID" value="CUW95920.1"/>
    <property type="molecule type" value="Genomic_DNA"/>
</dbReference>
<accession>A0A9W5B3E4</accession>
<gene>
    <name evidence="2" type="ORF">AGR2A_Lc160067</name>
</gene>
<feature type="region of interest" description="Disordered" evidence="1">
    <location>
        <begin position="1"/>
        <end position="28"/>
    </location>
</feature>
<reference evidence="2 3" key="1">
    <citation type="submission" date="2016-01" db="EMBL/GenBank/DDBJ databases">
        <authorList>
            <person name="Regsiter A."/>
            <person name="william w."/>
        </authorList>
    </citation>
    <scope>NUCLEOTIDE SEQUENCE [LARGE SCALE GENOMIC DNA]</scope>
    <source>
        <strain evidence="2 3">CFBP 5494</strain>
    </source>
</reference>
<comment type="caution">
    <text evidence="2">The sequence shown here is derived from an EMBL/GenBank/DDBJ whole genome shotgun (WGS) entry which is preliminary data.</text>
</comment>